<dbReference type="AlphaFoldDB" id="A0A6J2XLC0"/>
<dbReference type="GeneID" id="115879559"/>
<feature type="region of interest" description="Disordered" evidence="1">
    <location>
        <begin position="72"/>
        <end position="148"/>
    </location>
</feature>
<evidence type="ECO:0000256" key="1">
    <source>
        <dbReference type="SAM" id="MobiDB-lite"/>
    </source>
</evidence>
<evidence type="ECO:0000313" key="2">
    <source>
        <dbReference type="Proteomes" id="UP000504635"/>
    </source>
</evidence>
<protein>
    <submittedName>
        <fullName evidence="3">Uncharacterized protein LOC115879559</fullName>
    </submittedName>
</protein>
<feature type="compositionally biased region" description="Basic and acidic residues" evidence="1">
    <location>
        <begin position="79"/>
        <end position="99"/>
    </location>
</feature>
<dbReference type="RefSeq" id="XP_030752313.1">
    <property type="nucleotide sequence ID" value="XM_030896453.1"/>
</dbReference>
<evidence type="ECO:0000313" key="3">
    <source>
        <dbReference type="RefSeq" id="XP_030752313.1"/>
    </source>
</evidence>
<dbReference type="InParanoid" id="A0A6J2XLC0"/>
<feature type="region of interest" description="Disordered" evidence="1">
    <location>
        <begin position="234"/>
        <end position="294"/>
    </location>
</feature>
<reference evidence="3" key="1">
    <citation type="submission" date="2025-08" db="UniProtKB">
        <authorList>
            <consortium name="RefSeq"/>
        </authorList>
    </citation>
    <scope>IDENTIFICATION</scope>
    <source>
        <tissue evidence="3">Gonads</tissue>
    </source>
</reference>
<feature type="compositionally biased region" description="Polar residues" evidence="1">
    <location>
        <begin position="234"/>
        <end position="262"/>
    </location>
</feature>
<name>A0A6J2XLC0_SITOR</name>
<sequence length="294" mass="34372">MRDYYIFCFYFSGDEAKSAWIKLRNNHRDALRRQKRLRRSRVGATDIKPWKFQAQMEFLLRYMVNESRDTNFMDDVEDRSETPSEEEQHIEFESLHSDDPANNVENDEASVLPQNFNVDTDEDDTGNSPANYEPAIPPPSQSKKKVKKVDIDSLLKKTIEQREERAKQRKQGRKRLKERIAPKDDLYLFFMSMYEQTNKMPLQSQHVVRRNVFHTVSREQARLLNIFEPPLLTNNESQLRPSENRQGPNANNWLQINYSRNRLPSPCYNGRMASRETNPHSSSASASSSGQPSP</sequence>
<dbReference type="Proteomes" id="UP000504635">
    <property type="component" value="Unplaced"/>
</dbReference>
<keyword evidence="2" id="KW-1185">Reference proteome</keyword>
<organism evidence="2 3">
    <name type="scientific">Sitophilus oryzae</name>
    <name type="common">Rice weevil</name>
    <name type="synonym">Curculio oryzae</name>
    <dbReference type="NCBI Taxonomy" id="7048"/>
    <lineage>
        <taxon>Eukaryota</taxon>
        <taxon>Metazoa</taxon>
        <taxon>Ecdysozoa</taxon>
        <taxon>Arthropoda</taxon>
        <taxon>Hexapoda</taxon>
        <taxon>Insecta</taxon>
        <taxon>Pterygota</taxon>
        <taxon>Neoptera</taxon>
        <taxon>Endopterygota</taxon>
        <taxon>Coleoptera</taxon>
        <taxon>Polyphaga</taxon>
        <taxon>Cucujiformia</taxon>
        <taxon>Curculionidae</taxon>
        <taxon>Dryophthorinae</taxon>
        <taxon>Sitophilus</taxon>
    </lineage>
</organism>
<accession>A0A6J2XLC0</accession>
<feature type="compositionally biased region" description="Low complexity" evidence="1">
    <location>
        <begin position="281"/>
        <end position="294"/>
    </location>
</feature>
<proteinExistence type="predicted"/>
<dbReference type="OrthoDB" id="8196929at2759"/>
<dbReference type="KEGG" id="soy:115879559"/>
<gene>
    <name evidence="3" type="primary">LOC115879559</name>
</gene>